<dbReference type="Proteomes" id="UP001328107">
    <property type="component" value="Unassembled WGS sequence"/>
</dbReference>
<sequence>SQLRAHQHPGQDDVDPALRVRIARCQHLRPSLLYGQSQEHPGGDRRLWHGESEATRAVSNDQGLQGVLGQRYCGRSPGRCSGSRAYNLGAELSPRLPSGQGHDHRHALRRRLRDGASDRLRRHQIRAHGHQLRSHCWLGDGDCCRVAATARGHWSQLRKRIEN</sequence>
<gene>
    <name evidence="1" type="ORF">PMAYCL1PPCAC_06256</name>
</gene>
<dbReference type="EMBL" id="BTRK01000002">
    <property type="protein sequence ID" value="GMR36061.1"/>
    <property type="molecule type" value="Genomic_DNA"/>
</dbReference>
<proteinExistence type="predicted"/>
<evidence type="ECO:0000313" key="2">
    <source>
        <dbReference type="Proteomes" id="UP001328107"/>
    </source>
</evidence>
<accession>A0AAN4Z8I7</accession>
<name>A0AAN4Z8I7_9BILA</name>
<organism evidence="1 2">
    <name type="scientific">Pristionchus mayeri</name>
    <dbReference type="NCBI Taxonomy" id="1317129"/>
    <lineage>
        <taxon>Eukaryota</taxon>
        <taxon>Metazoa</taxon>
        <taxon>Ecdysozoa</taxon>
        <taxon>Nematoda</taxon>
        <taxon>Chromadorea</taxon>
        <taxon>Rhabditida</taxon>
        <taxon>Rhabditina</taxon>
        <taxon>Diplogasteromorpha</taxon>
        <taxon>Diplogasteroidea</taxon>
        <taxon>Neodiplogasteridae</taxon>
        <taxon>Pristionchus</taxon>
    </lineage>
</organism>
<comment type="caution">
    <text evidence="1">The sequence shown here is derived from an EMBL/GenBank/DDBJ whole genome shotgun (WGS) entry which is preliminary data.</text>
</comment>
<evidence type="ECO:0000313" key="1">
    <source>
        <dbReference type="EMBL" id="GMR36061.1"/>
    </source>
</evidence>
<reference evidence="2" key="1">
    <citation type="submission" date="2022-10" db="EMBL/GenBank/DDBJ databases">
        <title>Genome assembly of Pristionchus species.</title>
        <authorList>
            <person name="Yoshida K."/>
            <person name="Sommer R.J."/>
        </authorList>
    </citation>
    <scope>NUCLEOTIDE SEQUENCE [LARGE SCALE GENOMIC DNA]</scope>
    <source>
        <strain evidence="2">RS5460</strain>
    </source>
</reference>
<dbReference type="AlphaFoldDB" id="A0AAN4Z8I7"/>
<protein>
    <submittedName>
        <fullName evidence="1">Uncharacterized protein</fullName>
    </submittedName>
</protein>
<feature type="non-terminal residue" evidence="1">
    <location>
        <position position="1"/>
    </location>
</feature>
<keyword evidence="2" id="KW-1185">Reference proteome</keyword>